<dbReference type="Proteomes" id="UP001632038">
    <property type="component" value="Unassembled WGS sequence"/>
</dbReference>
<evidence type="ECO:0000313" key="2">
    <source>
        <dbReference type="Proteomes" id="UP001632038"/>
    </source>
</evidence>
<organism evidence="1 2">
    <name type="scientific">Castilleja foliolosa</name>
    <dbReference type="NCBI Taxonomy" id="1961234"/>
    <lineage>
        <taxon>Eukaryota</taxon>
        <taxon>Viridiplantae</taxon>
        <taxon>Streptophyta</taxon>
        <taxon>Embryophyta</taxon>
        <taxon>Tracheophyta</taxon>
        <taxon>Spermatophyta</taxon>
        <taxon>Magnoliopsida</taxon>
        <taxon>eudicotyledons</taxon>
        <taxon>Gunneridae</taxon>
        <taxon>Pentapetalae</taxon>
        <taxon>asterids</taxon>
        <taxon>lamiids</taxon>
        <taxon>Lamiales</taxon>
        <taxon>Orobanchaceae</taxon>
        <taxon>Pedicularideae</taxon>
        <taxon>Castillejinae</taxon>
        <taxon>Castilleja</taxon>
    </lineage>
</organism>
<protein>
    <submittedName>
        <fullName evidence="1">Uncharacterized protein</fullName>
    </submittedName>
</protein>
<dbReference type="EMBL" id="JAVIJP010000066">
    <property type="protein sequence ID" value="KAL3620736.1"/>
    <property type="molecule type" value="Genomic_DNA"/>
</dbReference>
<reference evidence="2" key="1">
    <citation type="journal article" date="2024" name="IScience">
        <title>Strigolactones Initiate the Formation of Haustorium-like Structures in Castilleja.</title>
        <authorList>
            <person name="Buerger M."/>
            <person name="Peterson D."/>
            <person name="Chory J."/>
        </authorList>
    </citation>
    <scope>NUCLEOTIDE SEQUENCE [LARGE SCALE GENOMIC DNA]</scope>
</reference>
<comment type="caution">
    <text evidence="1">The sequence shown here is derived from an EMBL/GenBank/DDBJ whole genome shotgun (WGS) entry which is preliminary data.</text>
</comment>
<keyword evidence="2" id="KW-1185">Reference proteome</keyword>
<sequence>MFVELMPNPDVVLGNTYDVPVVKPVAKPDGLGTPKTELVLAFAEFELMPNPDVVLGNACDVPVEKPVAKPDGLGTPKTELVLAFAEFELMTNPDVVLGNACDVPVVKPVEGLRTPKIDEFVLAVAAFDELKPNPGVDLKSIFGVFGTPNTVPVPEEVGKPKEDWLDGAGSVI</sequence>
<dbReference type="AlphaFoldDB" id="A0ABD3BT89"/>
<name>A0ABD3BT89_9LAMI</name>
<evidence type="ECO:0000313" key="1">
    <source>
        <dbReference type="EMBL" id="KAL3620736.1"/>
    </source>
</evidence>
<proteinExistence type="predicted"/>
<accession>A0ABD3BT89</accession>
<gene>
    <name evidence="1" type="ORF">CASFOL_035648</name>
</gene>